<keyword evidence="4 7" id="KW-0812">Transmembrane</keyword>
<keyword evidence="5 7" id="KW-1133">Transmembrane helix</keyword>
<feature type="transmembrane region" description="Helical" evidence="7">
    <location>
        <begin position="30"/>
        <end position="48"/>
    </location>
</feature>
<keyword evidence="3" id="KW-1003">Cell membrane</keyword>
<dbReference type="PANTHER" id="PTHR10010">
    <property type="entry name" value="SOLUTE CARRIER FAMILY 34 SODIUM PHOSPHATE , MEMBER 2-RELATED"/>
    <property type="match status" value="1"/>
</dbReference>
<evidence type="ECO:0000256" key="5">
    <source>
        <dbReference type="ARBA" id="ARBA00022989"/>
    </source>
</evidence>
<dbReference type="InterPro" id="IPR003841">
    <property type="entry name" value="Na/Pi_transpt"/>
</dbReference>
<accession>A0A7S0X2S0</accession>
<feature type="transmembrane region" description="Helical" evidence="7">
    <location>
        <begin position="521"/>
        <end position="546"/>
    </location>
</feature>
<dbReference type="GO" id="GO:0005436">
    <property type="term" value="F:sodium:phosphate symporter activity"/>
    <property type="evidence" value="ECO:0007669"/>
    <property type="project" value="InterPro"/>
</dbReference>
<name>A0A7S0X2S0_9CHLO</name>
<dbReference type="Pfam" id="PF02690">
    <property type="entry name" value="Na_Pi_cotrans"/>
    <property type="match status" value="2"/>
</dbReference>
<evidence type="ECO:0000256" key="3">
    <source>
        <dbReference type="ARBA" id="ARBA00022475"/>
    </source>
</evidence>
<keyword evidence="6 7" id="KW-0472">Membrane</keyword>
<organism evidence="8">
    <name type="scientific">Mantoniella antarctica</name>
    <dbReference type="NCBI Taxonomy" id="81844"/>
    <lineage>
        <taxon>Eukaryota</taxon>
        <taxon>Viridiplantae</taxon>
        <taxon>Chlorophyta</taxon>
        <taxon>Mamiellophyceae</taxon>
        <taxon>Mamiellales</taxon>
        <taxon>Mamiellaceae</taxon>
        <taxon>Mantoniella</taxon>
    </lineage>
</organism>
<evidence type="ECO:0000256" key="2">
    <source>
        <dbReference type="ARBA" id="ARBA00005808"/>
    </source>
</evidence>
<evidence type="ECO:0000313" key="8">
    <source>
        <dbReference type="EMBL" id="CAD8698531.1"/>
    </source>
</evidence>
<dbReference type="AlphaFoldDB" id="A0A7S0X2S0"/>
<feature type="transmembrane region" description="Helical" evidence="7">
    <location>
        <begin position="584"/>
        <end position="603"/>
    </location>
</feature>
<protein>
    <submittedName>
        <fullName evidence="8">Uncharacterized protein</fullName>
    </submittedName>
</protein>
<evidence type="ECO:0000256" key="6">
    <source>
        <dbReference type="ARBA" id="ARBA00023136"/>
    </source>
</evidence>
<feature type="transmembrane region" description="Helical" evidence="7">
    <location>
        <begin position="149"/>
        <end position="172"/>
    </location>
</feature>
<feature type="transmembrane region" description="Helical" evidence="7">
    <location>
        <begin position="192"/>
        <end position="218"/>
    </location>
</feature>
<gene>
    <name evidence="8" type="ORF">MANT1106_LOCUS1212</name>
</gene>
<sequence length="657" mass="71250">MSYLRTLLGAPKEKLVHDPGEKGPEGEGEAAMTMLCLTYFATVGILIYEKFLKKKGESNEMVDVKTFAADAAAKAVVDGKTDANEGLTEDEIRDKISQEMWTQPAQDGTTPEFRAKFIKAASFGAITVDSTGPVRDALYFLSGVNYLKIFLIIFVFFNIWVFLLVLSIMGTSFKLLGGKDSAKMFDVVDNPISGVMIGILATVLVQSSSTTTSIIISLVGANELSVRNAVFMIMGANIGTSVTNTIVAMGHFANKDDLRRGFAAATVHDVFNLLCVAVFLPLNWIYPFFENMTYEMAKNQKVCEEDCVKTEFLSPYISPYSKGVANYDKKVANYISQGYCGGECGTSYTSTQMKALQKHICTNDGNDCSKIHKNFEGSWVAEGYLYKKRAPAYITTDAEGSATAGFSYTWPSGFASDYEAKDYFDVNGTATTGTLEPNTMYEVCGSKVKTGLCNKRLLKGGIALTDWKMTDDGAGALLAILALAGLCSCLFCIVYSLQIVIKGAAARVLQRVVGFNGYFNILVGMGITIMVQSSSITTATLTPIAAVGLIGLEDMLPLTLGANIGTTLTGIMGATVVASNPVEAWQVALCHLFFNIFGILLWYPIPKMRRVPLNAARFLGRMTTHPKFGKVFPLIYTFVVFFIIPGICYGIAVAATQ</sequence>
<dbReference type="EMBL" id="HBFC01002362">
    <property type="protein sequence ID" value="CAD8698531.1"/>
    <property type="molecule type" value="Transcribed_RNA"/>
</dbReference>
<evidence type="ECO:0000256" key="1">
    <source>
        <dbReference type="ARBA" id="ARBA00004651"/>
    </source>
</evidence>
<evidence type="ECO:0000256" key="7">
    <source>
        <dbReference type="SAM" id="Phobius"/>
    </source>
</evidence>
<dbReference type="GO" id="GO:0005886">
    <property type="term" value="C:plasma membrane"/>
    <property type="evidence" value="ECO:0007669"/>
    <property type="project" value="UniProtKB-SubCell"/>
</dbReference>
<reference evidence="8" key="1">
    <citation type="submission" date="2021-01" db="EMBL/GenBank/DDBJ databases">
        <authorList>
            <person name="Corre E."/>
            <person name="Pelletier E."/>
            <person name="Niang G."/>
            <person name="Scheremetjew M."/>
            <person name="Finn R."/>
            <person name="Kale V."/>
            <person name="Holt S."/>
            <person name="Cochrane G."/>
            <person name="Meng A."/>
            <person name="Brown T."/>
            <person name="Cohen L."/>
        </authorList>
    </citation>
    <scope>NUCLEOTIDE SEQUENCE</scope>
    <source>
        <strain evidence="8">SL-175</strain>
    </source>
</reference>
<comment type="similarity">
    <text evidence="2">Belongs to the SLC34A transporter family.</text>
</comment>
<comment type="subcellular location">
    <subcellularLocation>
        <location evidence="1">Cell membrane</location>
        <topology evidence="1">Multi-pass membrane protein</topology>
    </subcellularLocation>
</comment>
<feature type="transmembrane region" description="Helical" evidence="7">
    <location>
        <begin position="476"/>
        <end position="501"/>
    </location>
</feature>
<dbReference type="PANTHER" id="PTHR10010:SF46">
    <property type="entry name" value="SODIUM-DEPENDENT PHOSPHATE TRANSPORT PROTEIN 2B"/>
    <property type="match status" value="1"/>
</dbReference>
<feature type="transmembrane region" description="Helical" evidence="7">
    <location>
        <begin position="558"/>
        <end position="578"/>
    </location>
</feature>
<feature type="transmembrane region" description="Helical" evidence="7">
    <location>
        <begin position="631"/>
        <end position="655"/>
    </location>
</feature>
<feature type="transmembrane region" description="Helical" evidence="7">
    <location>
        <begin position="230"/>
        <end position="250"/>
    </location>
</feature>
<dbReference type="GO" id="GO:0044341">
    <property type="term" value="P:sodium-dependent phosphate transport"/>
    <property type="evidence" value="ECO:0007669"/>
    <property type="project" value="InterPro"/>
</dbReference>
<proteinExistence type="inferred from homology"/>
<evidence type="ECO:0000256" key="4">
    <source>
        <dbReference type="ARBA" id="ARBA00022692"/>
    </source>
</evidence>
<feature type="transmembrane region" description="Helical" evidence="7">
    <location>
        <begin position="270"/>
        <end position="289"/>
    </location>
</feature>